<accession>A0A2V3VPW8</accession>
<name>A0A2V3VPW8_9BACI</name>
<sequence length="57" mass="6838">MNKYILPHLYLFLGIALFLMISQDIYFYEALTYYLSIILIIIGIIMFITLFLKSKKR</sequence>
<evidence type="ECO:0000256" key="1">
    <source>
        <dbReference type="SAM" id="Phobius"/>
    </source>
</evidence>
<gene>
    <name evidence="2" type="ORF">DFR56_114141</name>
</gene>
<dbReference type="Proteomes" id="UP000247978">
    <property type="component" value="Unassembled WGS sequence"/>
</dbReference>
<keyword evidence="3" id="KW-1185">Reference proteome</keyword>
<evidence type="ECO:0000313" key="3">
    <source>
        <dbReference type="Proteomes" id="UP000247978"/>
    </source>
</evidence>
<feature type="transmembrane region" description="Helical" evidence="1">
    <location>
        <begin position="9"/>
        <end position="27"/>
    </location>
</feature>
<comment type="caution">
    <text evidence="2">The sequence shown here is derived from an EMBL/GenBank/DDBJ whole genome shotgun (WGS) entry which is preliminary data.</text>
</comment>
<keyword evidence="1" id="KW-0472">Membrane</keyword>
<protein>
    <submittedName>
        <fullName evidence="2">Uncharacterized protein</fullName>
    </submittedName>
</protein>
<dbReference type="EMBL" id="QJJQ01000014">
    <property type="protein sequence ID" value="PXW83856.1"/>
    <property type="molecule type" value="Genomic_DNA"/>
</dbReference>
<keyword evidence="1" id="KW-0812">Transmembrane</keyword>
<keyword evidence="1" id="KW-1133">Transmembrane helix</keyword>
<proteinExistence type="predicted"/>
<feature type="transmembrane region" description="Helical" evidence="1">
    <location>
        <begin position="33"/>
        <end position="52"/>
    </location>
</feature>
<reference evidence="2 3" key="1">
    <citation type="submission" date="2018-05" db="EMBL/GenBank/DDBJ databases">
        <title>Genomic Encyclopedia of Type Strains, Phase IV (KMG-IV): sequencing the most valuable type-strain genomes for metagenomic binning, comparative biology and taxonomic classification.</title>
        <authorList>
            <person name="Goeker M."/>
        </authorList>
    </citation>
    <scope>NUCLEOTIDE SEQUENCE [LARGE SCALE GENOMIC DNA]</scope>
    <source>
        <strain evidence="2 3">DSM 28556</strain>
    </source>
</reference>
<evidence type="ECO:0000313" key="2">
    <source>
        <dbReference type="EMBL" id="PXW83856.1"/>
    </source>
</evidence>
<dbReference type="AlphaFoldDB" id="A0A2V3VPW8"/>
<organism evidence="2 3">
    <name type="scientific">Pseudogracilibacillus auburnensis</name>
    <dbReference type="NCBI Taxonomy" id="1494959"/>
    <lineage>
        <taxon>Bacteria</taxon>
        <taxon>Bacillati</taxon>
        <taxon>Bacillota</taxon>
        <taxon>Bacilli</taxon>
        <taxon>Bacillales</taxon>
        <taxon>Bacillaceae</taxon>
        <taxon>Pseudogracilibacillus</taxon>
    </lineage>
</organism>